<accession>A0A174E4M0</accession>
<dbReference type="EMBL" id="CYYM01000010">
    <property type="protein sequence ID" value="CUO30990.1"/>
    <property type="molecule type" value="Genomic_DNA"/>
</dbReference>
<dbReference type="Proteomes" id="UP000095380">
    <property type="component" value="Unassembled WGS sequence"/>
</dbReference>
<dbReference type="AlphaFoldDB" id="A0A174E4M0"/>
<evidence type="ECO:0000313" key="1">
    <source>
        <dbReference type="EMBL" id="CUO30990.1"/>
    </source>
</evidence>
<sequence length="92" mass="10452">MKTNKDLIIEPNAVIEGRKYSEEKPWSCKYCYWWGGKKKGCSLKQCHYLLPEKKKAVKTTPCGGCPYGKHVPCIGYCIARLHSEMKGKKGRG</sequence>
<dbReference type="RefSeq" id="WP_055194970.1">
    <property type="nucleotide sequence ID" value="NZ_CYYM01000010.1"/>
</dbReference>
<reference evidence="1 2" key="1">
    <citation type="submission" date="2015-09" db="EMBL/GenBank/DDBJ databases">
        <authorList>
            <consortium name="Pathogen Informatics"/>
        </authorList>
    </citation>
    <scope>NUCLEOTIDE SEQUENCE [LARGE SCALE GENOMIC DNA]</scope>
    <source>
        <strain evidence="1 2">2789STDY5608851</strain>
    </source>
</reference>
<evidence type="ECO:0000313" key="2">
    <source>
        <dbReference type="Proteomes" id="UP000095380"/>
    </source>
</evidence>
<name>A0A174E4M0_9FIRM</name>
<gene>
    <name evidence="1" type="ORF">ERS852408_01893</name>
</gene>
<proteinExistence type="predicted"/>
<organism evidence="1 2">
    <name type="scientific">Dorea longicatena</name>
    <dbReference type="NCBI Taxonomy" id="88431"/>
    <lineage>
        <taxon>Bacteria</taxon>
        <taxon>Bacillati</taxon>
        <taxon>Bacillota</taxon>
        <taxon>Clostridia</taxon>
        <taxon>Lachnospirales</taxon>
        <taxon>Lachnospiraceae</taxon>
        <taxon>Dorea</taxon>
    </lineage>
</organism>
<protein>
    <submittedName>
        <fullName evidence="1">Uncharacterized protein</fullName>
    </submittedName>
</protein>